<evidence type="ECO:0000313" key="1">
    <source>
        <dbReference type="EMBL" id="BAY81547.1"/>
    </source>
</evidence>
<name>A0A1Z4LJX9_9CYAN</name>
<sequence>MSQKRSNFGNALQETLGNRILAALTQNEISQLLDAAFANLPSEELEPILTQLPLNTQKTLQKILNQQQNINQEQPVSLDKLAQTWSQLWQEWNEITEEASQEDGRYIAQEVDWEPPYFDAYTMVEDLEKVAGNMQPLIETAFEHNFIPDDSFAAILFEMESEIPNGIPDWMDIDDGIYLEENITNCFLQWEWLVAKNKLKNAFDFTQQVREWEEQFSLISLDDDAVVDFFTQLSETEQQCILAEFSANKEASLWKTTLDNTSSPWHHIYMHLINQYAPEKYLVNMRATIPQQWQNGLPVIEDFLAQQDYSQSLSVIQETLNALLQSSQVGNSWTPETSLLFTIVSRTHYSNQNWENEKTLLHYYQQTARGLVESERANALEIQQIAFTHSYDWSTMFQAFTEVPVSENIQQVLFQSWRDYIVRRAKPRSYYLEFQGAKTVDNWWLHWLIDSIADLQKGKTWFQEKITSWLTNLPLDKAELGEEYNLLRLLTKDLIEIRNQPTNLYPRFYRVVIQPQTLSSASDESRQTYLQQYAPSDLWERVLTYWREQLHQFIPQPELAQKSDYTQHAQWMTALKELNPNDYETLLQQWKIDHRRRSNLWKAMREAGLGLF</sequence>
<dbReference type="AlphaFoldDB" id="A0A1Z4LJX9"/>
<evidence type="ECO:0000313" key="2">
    <source>
        <dbReference type="Proteomes" id="UP000218418"/>
    </source>
</evidence>
<organism evidence="1 2">
    <name type="scientific">Calothrix parasitica NIES-267</name>
    <dbReference type="NCBI Taxonomy" id="1973488"/>
    <lineage>
        <taxon>Bacteria</taxon>
        <taxon>Bacillati</taxon>
        <taxon>Cyanobacteriota</taxon>
        <taxon>Cyanophyceae</taxon>
        <taxon>Nostocales</taxon>
        <taxon>Calotrichaceae</taxon>
        <taxon>Calothrix</taxon>
    </lineage>
</organism>
<reference evidence="1 2" key="1">
    <citation type="submission" date="2017-06" db="EMBL/GenBank/DDBJ databases">
        <title>Genome sequencing of cyanobaciteial culture collection at National Institute for Environmental Studies (NIES).</title>
        <authorList>
            <person name="Hirose Y."/>
            <person name="Shimura Y."/>
            <person name="Fujisawa T."/>
            <person name="Nakamura Y."/>
            <person name="Kawachi M."/>
        </authorList>
    </citation>
    <scope>NUCLEOTIDE SEQUENCE [LARGE SCALE GENOMIC DNA]</scope>
    <source>
        <strain evidence="1 2">NIES-267</strain>
    </source>
</reference>
<protein>
    <submittedName>
        <fullName evidence="1">Uncharacterized protein</fullName>
    </submittedName>
</protein>
<dbReference type="Proteomes" id="UP000218418">
    <property type="component" value="Chromosome"/>
</dbReference>
<accession>A0A1Z4LJX9</accession>
<proteinExistence type="predicted"/>
<dbReference type="EMBL" id="AP018227">
    <property type="protein sequence ID" value="BAY81547.1"/>
    <property type="molecule type" value="Genomic_DNA"/>
</dbReference>
<keyword evidence="2" id="KW-1185">Reference proteome</keyword>
<gene>
    <name evidence="1" type="ORF">NIES267_10240</name>
</gene>